<dbReference type="GO" id="GO:0006888">
    <property type="term" value="P:endoplasmic reticulum to Golgi vesicle-mediated transport"/>
    <property type="evidence" value="ECO:0007669"/>
    <property type="project" value="InterPro"/>
</dbReference>
<dbReference type="EMBL" id="SELW01000680">
    <property type="protein sequence ID" value="TID13289.1"/>
    <property type="molecule type" value="Genomic_DNA"/>
</dbReference>
<proteinExistence type="predicted"/>
<dbReference type="GO" id="GO:0005737">
    <property type="term" value="C:cytoplasm"/>
    <property type="evidence" value="ECO:0007669"/>
    <property type="project" value="GOC"/>
</dbReference>
<accession>A0A4T0WVW7</accession>
<reference evidence="1 2" key="1">
    <citation type="journal article" date="2019" name="Front. Genet.">
        <title>Whole-Genome Sequencing of the Opportunistic Yeast Pathogen Candida inconspicua Uncovers Its Hybrid Origin.</title>
        <authorList>
            <person name="Mixao V."/>
            <person name="Hansen A.P."/>
            <person name="Saus E."/>
            <person name="Boekhout T."/>
            <person name="Lass-Florl C."/>
            <person name="Gabaldon T."/>
        </authorList>
    </citation>
    <scope>NUCLEOTIDE SEQUENCE [LARGE SCALE GENOMIC DNA]</scope>
    <source>
        <strain evidence="1 2">CBS 180</strain>
    </source>
</reference>
<sequence length="145" mass="16825">MSYYFTILGSNNRPLYELDIGTYKHSQNGKTNFPPEIDELKQLISNASLDVLESIQFTKNQIFFKNIDSFYGYSVSIFLTQGNTKFIILSDNSDMMTGDDSIRQFCIEVNEIYVKKLLSPFYDANSPIRSKTFDTKIRYTAKKYL</sequence>
<organism evidence="1 2">
    <name type="scientific">Pichia inconspicua</name>
    <dbReference type="NCBI Taxonomy" id="52247"/>
    <lineage>
        <taxon>Eukaryota</taxon>
        <taxon>Fungi</taxon>
        <taxon>Dikarya</taxon>
        <taxon>Ascomycota</taxon>
        <taxon>Saccharomycotina</taxon>
        <taxon>Pichiomycetes</taxon>
        <taxon>Pichiales</taxon>
        <taxon>Pichiaceae</taxon>
        <taxon>Pichia</taxon>
    </lineage>
</organism>
<dbReference type="AlphaFoldDB" id="A0A4T0WVW7"/>
<dbReference type="STRING" id="52247.A0A4T0WVW7"/>
<protein>
    <recommendedName>
        <fullName evidence="3">Trafficking protein particle complex subunit</fullName>
    </recommendedName>
</protein>
<evidence type="ECO:0008006" key="3">
    <source>
        <dbReference type="Google" id="ProtNLM"/>
    </source>
</evidence>
<name>A0A4T0WVW7_9ASCO</name>
<dbReference type="PANTHER" id="PTHR12403">
    <property type="entry name" value="TRAFFICKING PROTEIN PARTICLE COMPLEX SUBUNIT 2"/>
    <property type="match status" value="1"/>
</dbReference>
<dbReference type="Gene3D" id="3.30.450.70">
    <property type="match status" value="1"/>
</dbReference>
<comment type="caution">
    <text evidence="1">The sequence shown here is derived from an EMBL/GenBank/DDBJ whole genome shotgun (WGS) entry which is preliminary data.</text>
</comment>
<dbReference type="Pfam" id="PF04628">
    <property type="entry name" value="Sedlin_N"/>
    <property type="match status" value="1"/>
</dbReference>
<dbReference type="CDD" id="cd14825">
    <property type="entry name" value="TRAPPC2_sedlin"/>
    <property type="match status" value="1"/>
</dbReference>
<evidence type="ECO:0000313" key="1">
    <source>
        <dbReference type="EMBL" id="TID13289.1"/>
    </source>
</evidence>
<gene>
    <name evidence="1" type="ORF">CANINC_004975</name>
</gene>
<dbReference type="InterPro" id="IPR006722">
    <property type="entry name" value="Sedlin"/>
</dbReference>
<dbReference type="Proteomes" id="UP000307173">
    <property type="component" value="Unassembled WGS sequence"/>
</dbReference>
<dbReference type="OrthoDB" id="10252102at2759"/>
<dbReference type="SUPFAM" id="SSF64356">
    <property type="entry name" value="SNARE-like"/>
    <property type="match status" value="1"/>
</dbReference>
<keyword evidence="2" id="KW-1185">Reference proteome</keyword>
<evidence type="ECO:0000313" key="2">
    <source>
        <dbReference type="Proteomes" id="UP000307173"/>
    </source>
</evidence>
<dbReference type="InterPro" id="IPR011012">
    <property type="entry name" value="Longin-like_dom_sf"/>
</dbReference>